<feature type="domain" description="BTB" evidence="1">
    <location>
        <begin position="17"/>
        <end position="91"/>
    </location>
</feature>
<dbReference type="OrthoDB" id="3357985at2759"/>
<proteinExistence type="predicted"/>
<sequence>MSVLPTYPLDGFHLRPEPIILKSSDGVEFKVYTNILALASPYFNTMFNHPQPSESKDGEPSKILAEDPTCVQVIELPELGTTLDHLLRLVYPIPPPTFPGMSESGELTNSEEFVKALEPVLAAALKYDIKLVFEKLCASLLDAAEKTYPDGRAIHDTLAVRVYTIACLYRLKEIARRAAHVSLKGRIIGVFFEDFRKINAAQYFALVNFHRKMVSTMENAVENSDGWAYPHVKCKSCGRYTDDVAIWWLNWSERARPIIVESPASEEVFSARSLSDMYLKANVCRSAQCSQISAKWDAITKLIKEKMNEAIDKARCTSLDLVCCNDMRFRRTLISVKSNTILRTCCRESV</sequence>
<accession>A0A9Q5HXB3</accession>
<dbReference type="PROSITE" id="PS50097">
    <property type="entry name" value="BTB"/>
    <property type="match status" value="1"/>
</dbReference>
<dbReference type="Pfam" id="PF00651">
    <property type="entry name" value="BTB"/>
    <property type="match status" value="1"/>
</dbReference>
<evidence type="ECO:0000313" key="3">
    <source>
        <dbReference type="Proteomes" id="UP000757232"/>
    </source>
</evidence>
<dbReference type="Gene3D" id="3.30.710.10">
    <property type="entry name" value="Potassium Channel Kv1.1, Chain A"/>
    <property type="match status" value="1"/>
</dbReference>
<dbReference type="InterPro" id="IPR000210">
    <property type="entry name" value="BTB/POZ_dom"/>
</dbReference>
<evidence type="ECO:0000259" key="1">
    <source>
        <dbReference type="PROSITE" id="PS50097"/>
    </source>
</evidence>
<organism evidence="2 3">
    <name type="scientific">Sanghuangporus baumii</name>
    <name type="common">Phellinus baumii</name>
    <dbReference type="NCBI Taxonomy" id="108892"/>
    <lineage>
        <taxon>Eukaryota</taxon>
        <taxon>Fungi</taxon>
        <taxon>Dikarya</taxon>
        <taxon>Basidiomycota</taxon>
        <taxon>Agaricomycotina</taxon>
        <taxon>Agaricomycetes</taxon>
        <taxon>Hymenochaetales</taxon>
        <taxon>Hymenochaetaceae</taxon>
        <taxon>Sanghuangporus</taxon>
    </lineage>
</organism>
<name>A0A9Q5HXB3_SANBA</name>
<reference evidence="2" key="1">
    <citation type="submission" date="2016-06" db="EMBL/GenBank/DDBJ databases">
        <title>Draft Genome sequence of the fungus Inonotus baumii.</title>
        <authorList>
            <person name="Zhu H."/>
            <person name="Lin W."/>
        </authorList>
    </citation>
    <scope>NUCLEOTIDE SEQUENCE</scope>
    <source>
        <strain evidence="2">821</strain>
    </source>
</reference>
<protein>
    <recommendedName>
        <fullName evidence="1">BTB domain-containing protein</fullName>
    </recommendedName>
</protein>
<dbReference type="Proteomes" id="UP000757232">
    <property type="component" value="Unassembled WGS sequence"/>
</dbReference>
<dbReference type="SMART" id="SM00225">
    <property type="entry name" value="BTB"/>
    <property type="match status" value="1"/>
</dbReference>
<comment type="caution">
    <text evidence="2">The sequence shown here is derived from an EMBL/GenBank/DDBJ whole genome shotgun (WGS) entry which is preliminary data.</text>
</comment>
<keyword evidence="3" id="KW-1185">Reference proteome</keyword>
<gene>
    <name evidence="2" type="ORF">A7U60_g5177</name>
</gene>
<evidence type="ECO:0000313" key="2">
    <source>
        <dbReference type="EMBL" id="OCB87651.1"/>
    </source>
</evidence>
<dbReference type="EMBL" id="LNZH02000189">
    <property type="protein sequence ID" value="OCB87651.1"/>
    <property type="molecule type" value="Genomic_DNA"/>
</dbReference>
<dbReference type="InterPro" id="IPR011333">
    <property type="entry name" value="SKP1/BTB/POZ_sf"/>
</dbReference>
<dbReference type="AlphaFoldDB" id="A0A9Q5HXB3"/>
<dbReference type="CDD" id="cd18186">
    <property type="entry name" value="BTB_POZ_ZBTB_KLHL-like"/>
    <property type="match status" value="1"/>
</dbReference>